<accession>E4T675</accession>
<dbReference type="eggNOG" id="COG2207">
    <property type="taxonomic scope" value="Bacteria"/>
</dbReference>
<proteinExistence type="predicted"/>
<dbReference type="HOGENOM" id="CLU_1843171_0_0_10"/>
<evidence type="ECO:0008006" key="3">
    <source>
        <dbReference type="Google" id="ProtNLM"/>
    </source>
</evidence>
<dbReference type="AlphaFoldDB" id="E4T675"/>
<reference key="1">
    <citation type="submission" date="2010-11" db="EMBL/GenBank/DDBJ databases">
        <title>The complete genome of Paludibacter propionicigenes DSM 17365.</title>
        <authorList>
            <consortium name="US DOE Joint Genome Institute (JGI-PGF)"/>
            <person name="Lucas S."/>
            <person name="Copeland A."/>
            <person name="Lapidus A."/>
            <person name="Bruce D."/>
            <person name="Goodwin L."/>
            <person name="Pitluck S."/>
            <person name="Kyrpides N."/>
            <person name="Mavromatis K."/>
            <person name="Ivanova N."/>
            <person name="Munk A.C."/>
            <person name="Brettin T."/>
            <person name="Detter J.C."/>
            <person name="Han C."/>
            <person name="Tapia R."/>
            <person name="Land M."/>
            <person name="Hauser L."/>
            <person name="Markowitz V."/>
            <person name="Cheng J.-F."/>
            <person name="Hugenholtz P."/>
            <person name="Woyke T."/>
            <person name="Wu D."/>
            <person name="Gronow S."/>
            <person name="Wellnitz S."/>
            <person name="Brambilla E."/>
            <person name="Klenk H.-P."/>
            <person name="Eisen J.A."/>
        </authorList>
    </citation>
    <scope>NUCLEOTIDE SEQUENCE</scope>
    <source>
        <strain>WB4</strain>
    </source>
</reference>
<evidence type="ECO:0000313" key="1">
    <source>
        <dbReference type="EMBL" id="ADQ80219.1"/>
    </source>
</evidence>
<protein>
    <recommendedName>
        <fullName evidence="3">HTH araC/xylS-type domain-containing protein</fullName>
    </recommendedName>
</protein>
<dbReference type="EMBL" id="CP002345">
    <property type="protein sequence ID" value="ADQ80219.1"/>
    <property type="molecule type" value="Genomic_DNA"/>
</dbReference>
<keyword evidence="2" id="KW-1185">Reference proteome</keyword>
<evidence type="ECO:0000313" key="2">
    <source>
        <dbReference type="Proteomes" id="UP000008718"/>
    </source>
</evidence>
<sequence>MNATFKQYTPADLYINMNQPETMEADSSTEVPTTGFRPTGNAFLDAFVNNFHQHGIRTGNYHAALLGIKRTQMCITIFTLTGMKYSDFTEAYVLLMANDLLKEKNKELRVTAKRLGFGSYSGFYRFMMRKGMGKPSWV</sequence>
<gene>
    <name evidence="1" type="ordered locus">Palpr_2082</name>
</gene>
<dbReference type="Proteomes" id="UP000008718">
    <property type="component" value="Chromosome"/>
</dbReference>
<dbReference type="Gene3D" id="1.10.10.60">
    <property type="entry name" value="Homeodomain-like"/>
    <property type="match status" value="1"/>
</dbReference>
<reference evidence="1 2" key="2">
    <citation type="journal article" date="2011" name="Stand. Genomic Sci.">
        <title>Complete genome sequence of Paludibacter propionicigenes type strain (WB4).</title>
        <authorList>
            <person name="Gronow S."/>
            <person name="Munk C."/>
            <person name="Lapidus A."/>
            <person name="Nolan M."/>
            <person name="Lucas S."/>
            <person name="Hammon N."/>
            <person name="Deshpande S."/>
            <person name="Cheng J.F."/>
            <person name="Tapia R."/>
            <person name="Han C."/>
            <person name="Goodwin L."/>
            <person name="Pitluck S."/>
            <person name="Liolios K."/>
            <person name="Ivanova N."/>
            <person name="Mavromatis K."/>
            <person name="Mikhailova N."/>
            <person name="Pati A."/>
            <person name="Chen A."/>
            <person name="Palaniappan K."/>
            <person name="Land M."/>
            <person name="Hauser L."/>
            <person name="Chang Y.J."/>
            <person name="Jeffries C.D."/>
            <person name="Brambilla E."/>
            <person name="Rohde M."/>
            <person name="Goker M."/>
            <person name="Detter J.C."/>
            <person name="Woyke T."/>
            <person name="Bristow J."/>
            <person name="Eisen J.A."/>
            <person name="Markowitz V."/>
            <person name="Hugenholtz P."/>
            <person name="Kyrpides N.C."/>
            <person name="Klenk H.P."/>
        </authorList>
    </citation>
    <scope>NUCLEOTIDE SEQUENCE [LARGE SCALE GENOMIC DNA]</scope>
    <source>
        <strain evidence="2">DSM 17365 / JCM 13257 / WB4</strain>
    </source>
</reference>
<dbReference type="RefSeq" id="WP_013445588.1">
    <property type="nucleotide sequence ID" value="NC_014734.1"/>
</dbReference>
<dbReference type="KEGG" id="ppn:Palpr_2082"/>
<organism evidence="1 2">
    <name type="scientific">Paludibacter propionicigenes (strain DSM 17365 / JCM 13257 / WB4)</name>
    <dbReference type="NCBI Taxonomy" id="694427"/>
    <lineage>
        <taxon>Bacteria</taxon>
        <taxon>Pseudomonadati</taxon>
        <taxon>Bacteroidota</taxon>
        <taxon>Bacteroidia</taxon>
        <taxon>Bacteroidales</taxon>
        <taxon>Paludibacteraceae</taxon>
        <taxon>Paludibacter</taxon>
    </lineage>
</organism>
<name>E4T675_PALPW</name>